<dbReference type="AlphaFoldDB" id="A0A6A4QIU4"/>
<dbReference type="PANTHER" id="PTHR45923">
    <property type="entry name" value="PROTEIN SEY1"/>
    <property type="match status" value="1"/>
</dbReference>
<reference evidence="3" key="1">
    <citation type="journal article" date="2020" name="Nat. Commun.">
        <title>Genome sequence of the cluster root forming white lupin.</title>
        <authorList>
            <person name="Hufnagel B."/>
            <person name="Marques A."/>
            <person name="Soriano A."/>
            <person name="Marques L."/>
            <person name="Divol F."/>
            <person name="Doumas P."/>
            <person name="Sallet E."/>
            <person name="Mancinotti D."/>
            <person name="Carrere S."/>
            <person name="Marande W."/>
            <person name="Arribat S."/>
            <person name="Keller J."/>
            <person name="Huneau C."/>
            <person name="Blein T."/>
            <person name="Aime D."/>
            <person name="Laguerre M."/>
            <person name="Taylor J."/>
            <person name="Schubert V."/>
            <person name="Nelson M."/>
            <person name="Geu-Flores F."/>
            <person name="Crespi M."/>
            <person name="Gallardo-Guerrero K."/>
            <person name="Delaux P.-M."/>
            <person name="Salse J."/>
            <person name="Berges H."/>
            <person name="Guyot R."/>
            <person name="Gouzy J."/>
            <person name="Peret B."/>
        </authorList>
    </citation>
    <scope>NUCLEOTIDE SEQUENCE [LARGE SCALE GENOMIC DNA]</scope>
    <source>
        <strain evidence="3">cv. Amiga</strain>
    </source>
</reference>
<keyword evidence="3" id="KW-1185">Reference proteome</keyword>
<organism evidence="2 3">
    <name type="scientific">Lupinus albus</name>
    <name type="common">White lupine</name>
    <name type="synonym">Lupinus termis</name>
    <dbReference type="NCBI Taxonomy" id="3870"/>
    <lineage>
        <taxon>Eukaryota</taxon>
        <taxon>Viridiplantae</taxon>
        <taxon>Streptophyta</taxon>
        <taxon>Embryophyta</taxon>
        <taxon>Tracheophyta</taxon>
        <taxon>Spermatophyta</taxon>
        <taxon>Magnoliopsida</taxon>
        <taxon>eudicotyledons</taxon>
        <taxon>Gunneridae</taxon>
        <taxon>Pentapetalae</taxon>
        <taxon>rosids</taxon>
        <taxon>fabids</taxon>
        <taxon>Fabales</taxon>
        <taxon>Fabaceae</taxon>
        <taxon>Papilionoideae</taxon>
        <taxon>50 kb inversion clade</taxon>
        <taxon>genistoids sensu lato</taxon>
        <taxon>core genistoids</taxon>
        <taxon>Genisteae</taxon>
        <taxon>Lupinus</taxon>
    </lineage>
</organism>
<sequence length="76" mass="8307">MMANDNALCCATQLIDGDGEFNANGLDHFTRTVNLSSCALSYAVVSIMGPQSSGNYFLFIPLFYFNVVVIQLVHII</sequence>
<gene>
    <name evidence="2" type="ORF">Lalb_Chr05g0214341</name>
</gene>
<evidence type="ECO:0000313" key="3">
    <source>
        <dbReference type="Proteomes" id="UP000447434"/>
    </source>
</evidence>
<keyword evidence="1" id="KW-0472">Membrane</keyword>
<comment type="caution">
    <text evidence="2">The sequence shown here is derived from an EMBL/GenBank/DDBJ whole genome shotgun (WGS) entry which is preliminary data.</text>
</comment>
<accession>A0A6A4QIU4</accession>
<dbReference type="PANTHER" id="PTHR45923:SF20">
    <property type="entry name" value="PROTEIN ROOT HAIR DEFECTIVE 3 HOMOLOG 2"/>
    <property type="match status" value="1"/>
</dbReference>
<dbReference type="OrthoDB" id="1597724at2759"/>
<evidence type="ECO:0000313" key="2">
    <source>
        <dbReference type="EMBL" id="KAE9613134.1"/>
    </source>
</evidence>
<feature type="transmembrane region" description="Helical" evidence="1">
    <location>
        <begin position="56"/>
        <end position="75"/>
    </location>
</feature>
<dbReference type="Proteomes" id="UP000447434">
    <property type="component" value="Chromosome 5"/>
</dbReference>
<dbReference type="InterPro" id="IPR008803">
    <property type="entry name" value="RHD3/Sey1"/>
</dbReference>
<keyword evidence="1" id="KW-1133">Transmembrane helix</keyword>
<evidence type="ECO:0000256" key="1">
    <source>
        <dbReference type="SAM" id="Phobius"/>
    </source>
</evidence>
<dbReference type="GO" id="GO:0016320">
    <property type="term" value="P:endoplasmic reticulum membrane fusion"/>
    <property type="evidence" value="ECO:0007669"/>
    <property type="project" value="TreeGrafter"/>
</dbReference>
<dbReference type="GO" id="GO:0003924">
    <property type="term" value="F:GTPase activity"/>
    <property type="evidence" value="ECO:0007669"/>
    <property type="project" value="TreeGrafter"/>
</dbReference>
<proteinExistence type="predicted"/>
<dbReference type="GO" id="GO:0005783">
    <property type="term" value="C:endoplasmic reticulum"/>
    <property type="evidence" value="ECO:0007669"/>
    <property type="project" value="TreeGrafter"/>
</dbReference>
<name>A0A6A4QIU4_LUPAL</name>
<keyword evidence="1" id="KW-0812">Transmembrane</keyword>
<dbReference type="EMBL" id="WOCE01000005">
    <property type="protein sequence ID" value="KAE9613134.1"/>
    <property type="molecule type" value="Genomic_DNA"/>
</dbReference>
<protein>
    <submittedName>
        <fullName evidence="2">Uncharacterized protein</fullName>
    </submittedName>
</protein>